<dbReference type="AlphaFoldDB" id="A0A8H7SVA7"/>
<dbReference type="EMBL" id="JAEPRE010000020">
    <property type="protein sequence ID" value="KAG2236224.1"/>
    <property type="molecule type" value="Genomic_DNA"/>
</dbReference>
<organism evidence="1 2">
    <name type="scientific">Thamnidium elegans</name>
    <dbReference type="NCBI Taxonomy" id="101142"/>
    <lineage>
        <taxon>Eukaryota</taxon>
        <taxon>Fungi</taxon>
        <taxon>Fungi incertae sedis</taxon>
        <taxon>Mucoromycota</taxon>
        <taxon>Mucoromycotina</taxon>
        <taxon>Mucoromycetes</taxon>
        <taxon>Mucorales</taxon>
        <taxon>Mucorineae</taxon>
        <taxon>Mucoraceae</taxon>
        <taxon>Thamnidium</taxon>
    </lineage>
</organism>
<name>A0A8H7SVA7_9FUNG</name>
<dbReference type="Proteomes" id="UP000613177">
    <property type="component" value="Unassembled WGS sequence"/>
</dbReference>
<reference evidence="1" key="1">
    <citation type="submission" date="2021-01" db="EMBL/GenBank/DDBJ databases">
        <title>Metabolic potential, ecology and presence of endohyphal bacteria is reflected in genomic diversity of Mucoromycotina.</title>
        <authorList>
            <person name="Muszewska A."/>
            <person name="Okrasinska A."/>
            <person name="Steczkiewicz K."/>
            <person name="Drgas O."/>
            <person name="Orlowska M."/>
            <person name="Perlinska-Lenart U."/>
            <person name="Aleksandrzak-Piekarczyk T."/>
            <person name="Szatraj K."/>
            <person name="Zielenkiewicz U."/>
            <person name="Pilsyk S."/>
            <person name="Malc E."/>
            <person name="Mieczkowski P."/>
            <person name="Kruszewska J.S."/>
            <person name="Biernat P."/>
            <person name="Pawlowska J."/>
        </authorList>
    </citation>
    <scope>NUCLEOTIDE SEQUENCE</scope>
    <source>
        <strain evidence="1">WA0000018081</strain>
    </source>
</reference>
<proteinExistence type="predicted"/>
<sequence>MISSIPKISAKWYVNNKNILIITNILFFCSEQSTDSDISSSQSSYALSEIGNACSYICKHGFPELDTKDIPDLPCDIADIELADMVSNAQLLISNNGLFPSDEENRLRASCIFQMDGNPIQLTAYLPDNVSLNIVVFKRAIQRNDFYKQSNLSDHLKELALNNIISSTYLFHGKERFKNKGSELNLIASSVSVFLSPFFSAHDAAQIEFDAVSWVFKQSEKTFEDKLRPDILIHAKQYGEIIEVGCSEVKNIGTSEERLKEDKIRVLEIMKRQLHVRMKHAKSVHEVVTFGILVQGMSVILLRMTMDLDKGVYFYSEQSEFILPTSYKAYSHMDTSMELFYNFKNNIMDSLARSQDAKNDNIWNIYKNHVKPTISSFTPVYPS</sequence>
<gene>
    <name evidence="1" type="ORF">INT48_008584</name>
</gene>
<evidence type="ECO:0000313" key="1">
    <source>
        <dbReference type="EMBL" id="KAG2236224.1"/>
    </source>
</evidence>
<protein>
    <submittedName>
        <fullName evidence="1">Uncharacterized protein</fullName>
    </submittedName>
</protein>
<evidence type="ECO:0000313" key="2">
    <source>
        <dbReference type="Proteomes" id="UP000613177"/>
    </source>
</evidence>
<accession>A0A8H7SVA7</accession>
<keyword evidence="2" id="KW-1185">Reference proteome</keyword>
<comment type="caution">
    <text evidence="1">The sequence shown here is derived from an EMBL/GenBank/DDBJ whole genome shotgun (WGS) entry which is preliminary data.</text>
</comment>